<organism evidence="1 2">
    <name type="scientific">Phlebia brevispora</name>
    <dbReference type="NCBI Taxonomy" id="194682"/>
    <lineage>
        <taxon>Eukaryota</taxon>
        <taxon>Fungi</taxon>
        <taxon>Dikarya</taxon>
        <taxon>Basidiomycota</taxon>
        <taxon>Agaricomycotina</taxon>
        <taxon>Agaricomycetes</taxon>
        <taxon>Polyporales</taxon>
        <taxon>Meruliaceae</taxon>
        <taxon>Phlebia</taxon>
    </lineage>
</organism>
<reference evidence="1" key="1">
    <citation type="submission" date="2022-07" db="EMBL/GenBank/DDBJ databases">
        <title>Genome Sequence of Phlebia brevispora.</title>
        <authorList>
            <person name="Buettner E."/>
        </authorList>
    </citation>
    <scope>NUCLEOTIDE SEQUENCE</scope>
    <source>
        <strain evidence="1">MPL23</strain>
    </source>
</reference>
<evidence type="ECO:0000313" key="1">
    <source>
        <dbReference type="EMBL" id="KAJ3533193.1"/>
    </source>
</evidence>
<protein>
    <submittedName>
        <fullName evidence="1">Uncharacterized protein</fullName>
    </submittedName>
</protein>
<keyword evidence="2" id="KW-1185">Reference proteome</keyword>
<comment type="caution">
    <text evidence="1">The sequence shown here is derived from an EMBL/GenBank/DDBJ whole genome shotgun (WGS) entry which is preliminary data.</text>
</comment>
<sequence>MRLVRPSCDDIVRRCRYLIRQQRFRELCMTGPQIKALTYLQTEVSAVVDHSDAEETRVFRSLLSHLLVPSPFSVTKNEDTETTPVAPAKRRYSNEEDSPMKVSPEGSSADIGSQEGKMDKDEDMEESPSASEHKAPSEGVATTDAPRPVVSMEEDPIERELVGGKAPSAELYRERTAVFEQLMTFVNEDAKQPDKDLLKMIKVDEGDL</sequence>
<dbReference type="Proteomes" id="UP001148662">
    <property type="component" value="Unassembled WGS sequence"/>
</dbReference>
<accession>A0ACC1S761</accession>
<name>A0ACC1S761_9APHY</name>
<proteinExistence type="predicted"/>
<evidence type="ECO:0000313" key="2">
    <source>
        <dbReference type="Proteomes" id="UP001148662"/>
    </source>
</evidence>
<dbReference type="EMBL" id="JANHOG010001682">
    <property type="protein sequence ID" value="KAJ3533193.1"/>
    <property type="molecule type" value="Genomic_DNA"/>
</dbReference>
<gene>
    <name evidence="1" type="ORF">NM688_g7313</name>
</gene>